<evidence type="ECO:0000313" key="2">
    <source>
        <dbReference type="EMBL" id="MDH7638513.1"/>
    </source>
</evidence>
<proteinExistence type="predicted"/>
<comment type="caution">
    <text evidence="2">The sequence shown here is derived from an EMBL/GenBank/DDBJ whole genome shotgun (WGS) entry which is preliminary data.</text>
</comment>
<name>A0ABT6MZP5_9SPHN</name>
<accession>A0ABT6MZP5</accession>
<protein>
    <recommendedName>
        <fullName evidence="4">Preprotein translocase subunit SecD</fullName>
    </recommendedName>
</protein>
<sequence length="140" mass="14033">MMFAKRTAAALGFALLLAGSAVAAVPAKPAKTYPTGAFAVADHKVAPTEVMDARAIPDMTGKPSLMITLSPAAAAAIGGKAGDRLPCTLDGKVIGTSPADALATDHVLAISGDFGDYDATAALARRISGRDPLPDAEGDE</sequence>
<evidence type="ECO:0000256" key="1">
    <source>
        <dbReference type="SAM" id="SignalP"/>
    </source>
</evidence>
<gene>
    <name evidence="2" type="ORF">QGN17_07190</name>
</gene>
<keyword evidence="3" id="KW-1185">Reference proteome</keyword>
<reference evidence="2" key="1">
    <citation type="submission" date="2023-04" db="EMBL/GenBank/DDBJ databases">
        <title>Sphingomonas sp. MAHUQ-71 isolated from rice field.</title>
        <authorList>
            <person name="Huq M.A."/>
        </authorList>
    </citation>
    <scope>NUCLEOTIDE SEQUENCE</scope>
    <source>
        <strain evidence="2">MAHUQ-71</strain>
    </source>
</reference>
<organism evidence="2 3">
    <name type="scientific">Sphingomonas oryzagri</name>
    <dbReference type="NCBI Taxonomy" id="3042314"/>
    <lineage>
        <taxon>Bacteria</taxon>
        <taxon>Pseudomonadati</taxon>
        <taxon>Pseudomonadota</taxon>
        <taxon>Alphaproteobacteria</taxon>
        <taxon>Sphingomonadales</taxon>
        <taxon>Sphingomonadaceae</taxon>
        <taxon>Sphingomonas</taxon>
    </lineage>
</organism>
<dbReference type="EMBL" id="JARYGZ010000001">
    <property type="protein sequence ID" value="MDH7638513.1"/>
    <property type="molecule type" value="Genomic_DNA"/>
</dbReference>
<evidence type="ECO:0000313" key="3">
    <source>
        <dbReference type="Proteomes" id="UP001160625"/>
    </source>
</evidence>
<feature type="signal peptide" evidence="1">
    <location>
        <begin position="1"/>
        <end position="23"/>
    </location>
</feature>
<feature type="chain" id="PRO_5047373556" description="Preprotein translocase subunit SecD" evidence="1">
    <location>
        <begin position="24"/>
        <end position="140"/>
    </location>
</feature>
<keyword evidence="1" id="KW-0732">Signal</keyword>
<dbReference type="RefSeq" id="WP_281043810.1">
    <property type="nucleotide sequence ID" value="NZ_JARYGZ010000001.1"/>
</dbReference>
<evidence type="ECO:0008006" key="4">
    <source>
        <dbReference type="Google" id="ProtNLM"/>
    </source>
</evidence>
<dbReference type="Proteomes" id="UP001160625">
    <property type="component" value="Unassembled WGS sequence"/>
</dbReference>